<dbReference type="PANTHER" id="PTHR28613">
    <property type="entry name" value="SI:CH211-232M10.4-RELATED"/>
    <property type="match status" value="1"/>
</dbReference>
<evidence type="ECO:0000256" key="1">
    <source>
        <dbReference type="SAM" id="MobiDB-lite"/>
    </source>
</evidence>
<keyword evidence="4" id="KW-1185">Reference proteome</keyword>
<evidence type="ECO:0000256" key="2">
    <source>
        <dbReference type="SAM" id="Phobius"/>
    </source>
</evidence>
<dbReference type="PANTHER" id="PTHR28613:SF7">
    <property type="entry name" value="TRANSMEMBRANE PROTEIN 238"/>
    <property type="match status" value="1"/>
</dbReference>
<sequence>MVFKKLLGDCLPLFFVALVFDAIGLIVLFIGIFAHLRIDGRFYGDFLIYTGSLIIFFSLAFWLMWYVGNIHVSEYEDLKKKSSIVLLARKISERLSKKLKGEDRVKCVMDEEDCSEVGSPVGKASRVTWGKSTAYHNEGYEESVDPPDMDKEEEKYTKQET</sequence>
<proteinExistence type="predicted"/>
<evidence type="ECO:0000313" key="3">
    <source>
        <dbReference type="EMBL" id="CAK6978716.1"/>
    </source>
</evidence>
<evidence type="ECO:0000313" key="4">
    <source>
        <dbReference type="Proteomes" id="UP001314229"/>
    </source>
</evidence>
<keyword evidence="2" id="KW-0472">Membrane</keyword>
<dbReference type="Pfam" id="PF15125">
    <property type="entry name" value="TMEM238"/>
    <property type="match status" value="1"/>
</dbReference>
<feature type="compositionally biased region" description="Basic and acidic residues" evidence="1">
    <location>
        <begin position="148"/>
        <end position="161"/>
    </location>
</feature>
<accession>A0AAV1Q3W6</accession>
<feature type="region of interest" description="Disordered" evidence="1">
    <location>
        <begin position="137"/>
        <end position="161"/>
    </location>
</feature>
<protein>
    <submittedName>
        <fullName evidence="3">Transmembrane protein 238-like</fullName>
    </submittedName>
</protein>
<dbReference type="AlphaFoldDB" id="A0AAV1Q3W6"/>
<organism evidence="3 4">
    <name type="scientific">Scomber scombrus</name>
    <name type="common">Atlantic mackerel</name>
    <name type="synonym">Scomber vernalis</name>
    <dbReference type="NCBI Taxonomy" id="13677"/>
    <lineage>
        <taxon>Eukaryota</taxon>
        <taxon>Metazoa</taxon>
        <taxon>Chordata</taxon>
        <taxon>Craniata</taxon>
        <taxon>Vertebrata</taxon>
        <taxon>Euteleostomi</taxon>
        <taxon>Actinopterygii</taxon>
        <taxon>Neopterygii</taxon>
        <taxon>Teleostei</taxon>
        <taxon>Neoteleostei</taxon>
        <taxon>Acanthomorphata</taxon>
        <taxon>Pelagiaria</taxon>
        <taxon>Scombriformes</taxon>
        <taxon>Scombridae</taxon>
        <taxon>Scomber</taxon>
    </lineage>
</organism>
<keyword evidence="2" id="KW-1133">Transmembrane helix</keyword>
<gene>
    <name evidence="3" type="ORF">FSCOSCO3_A034464</name>
</gene>
<dbReference type="InterPro" id="IPR029365">
    <property type="entry name" value="TMEM238"/>
</dbReference>
<dbReference type="EMBL" id="CAWUFR010000511">
    <property type="protein sequence ID" value="CAK6978716.1"/>
    <property type="molecule type" value="Genomic_DNA"/>
</dbReference>
<comment type="caution">
    <text evidence="3">The sequence shown here is derived from an EMBL/GenBank/DDBJ whole genome shotgun (WGS) entry which is preliminary data.</text>
</comment>
<name>A0AAV1Q3W6_SCOSC</name>
<keyword evidence="2 3" id="KW-0812">Transmembrane</keyword>
<feature type="transmembrane region" description="Helical" evidence="2">
    <location>
        <begin position="46"/>
        <end position="67"/>
    </location>
</feature>
<reference evidence="3 4" key="1">
    <citation type="submission" date="2024-01" db="EMBL/GenBank/DDBJ databases">
        <authorList>
            <person name="Alioto T."/>
            <person name="Alioto T."/>
            <person name="Gomez Garrido J."/>
        </authorList>
    </citation>
    <scope>NUCLEOTIDE SEQUENCE [LARGE SCALE GENOMIC DNA]</scope>
</reference>
<dbReference type="Proteomes" id="UP001314229">
    <property type="component" value="Unassembled WGS sequence"/>
</dbReference>
<feature type="transmembrane region" description="Helical" evidence="2">
    <location>
        <begin position="12"/>
        <end position="34"/>
    </location>
</feature>